<dbReference type="RefSeq" id="WP_164356117.1">
    <property type="nucleotide sequence ID" value="NZ_JAABNT010000030.1"/>
</dbReference>
<comment type="caution">
    <text evidence="1">The sequence shown here is derived from an EMBL/GenBank/DDBJ whole genome shotgun (WGS) entry which is preliminary data.</text>
</comment>
<gene>
    <name evidence="1" type="ORF">GV827_21605</name>
</gene>
<organism evidence="1 2">
    <name type="scientific">Sulfitobacter sediminilitoris</name>
    <dbReference type="NCBI Taxonomy" id="2698830"/>
    <lineage>
        <taxon>Bacteria</taxon>
        <taxon>Pseudomonadati</taxon>
        <taxon>Pseudomonadota</taxon>
        <taxon>Alphaproteobacteria</taxon>
        <taxon>Rhodobacterales</taxon>
        <taxon>Roseobacteraceae</taxon>
        <taxon>Sulfitobacter</taxon>
    </lineage>
</organism>
<keyword evidence="2" id="KW-1185">Reference proteome</keyword>
<dbReference type="PANTHER" id="PTHR35882:SF2">
    <property type="entry name" value="PELA"/>
    <property type="match status" value="1"/>
</dbReference>
<evidence type="ECO:0000313" key="1">
    <source>
        <dbReference type="EMBL" id="NEK24969.1"/>
    </source>
</evidence>
<dbReference type="PANTHER" id="PTHR35882">
    <property type="entry name" value="PELA"/>
    <property type="match status" value="1"/>
</dbReference>
<dbReference type="PRINTS" id="PR01545">
    <property type="entry name" value="THEMAYE10DUF"/>
</dbReference>
<dbReference type="InterPro" id="IPR013785">
    <property type="entry name" value="Aldolase_TIM"/>
</dbReference>
<protein>
    <submittedName>
        <fullName evidence="1">Uncharacterized protein</fullName>
    </submittedName>
</protein>
<dbReference type="EMBL" id="JAABNT010000030">
    <property type="protein sequence ID" value="NEK24969.1"/>
    <property type="molecule type" value="Genomic_DNA"/>
</dbReference>
<dbReference type="Gene3D" id="3.20.20.70">
    <property type="entry name" value="Aldolase class I"/>
    <property type="match status" value="1"/>
</dbReference>
<name>A0A6P0CFP2_9RHOB</name>
<accession>A0A6P0CFP2</accession>
<proteinExistence type="predicted"/>
<dbReference type="SUPFAM" id="SSF51445">
    <property type="entry name" value="(Trans)glycosidases"/>
    <property type="match status" value="1"/>
</dbReference>
<dbReference type="AlphaFoldDB" id="A0A6P0CFP2"/>
<evidence type="ECO:0000313" key="2">
    <source>
        <dbReference type="Proteomes" id="UP000468591"/>
    </source>
</evidence>
<dbReference type="Proteomes" id="UP000468591">
    <property type="component" value="Unassembled WGS sequence"/>
</dbReference>
<dbReference type="InterPro" id="IPR016062">
    <property type="entry name" value="TM1410-rel"/>
</dbReference>
<reference evidence="1 2" key="1">
    <citation type="submission" date="2020-01" db="EMBL/GenBank/DDBJ databases">
        <title>Sulfitobacter sediminilitoris sp. nov., isolated from a tidal flat.</title>
        <authorList>
            <person name="Park S."/>
            <person name="Yoon J.-H."/>
        </authorList>
    </citation>
    <scope>NUCLEOTIDE SEQUENCE [LARGE SCALE GENOMIC DNA]</scope>
    <source>
        <strain evidence="1 2">JBTF-M27</strain>
    </source>
</reference>
<sequence length="307" mass="33352">MFAAAPLAATTCDIELVERSARILTSLEGGYGVQYWGESYTADGLAQAPHGVLIIEASKVGALDTSDGREILFTRDEMSAIGRGGGRPVLVYLNLTKLEPWRDYWPNDETQPPWLGPVTETGDQLAAFWRPEWRRLLRERAARLMATGADGIFLDDALNYFVAGMLKDIRGGKPRNVPEAAAIMMELVQEVALAARAVRCDALVVVNNAVFVGRDAGPEGQAAFDSYRKVIDAIMIEDGLRPEAVPNLHAALREDYLAKGLPVLSLDFASDAKADALMREARAKGYVPYVVPDGSFSSLSPAVALER</sequence>
<dbReference type="InterPro" id="IPR017853">
    <property type="entry name" value="GH"/>
</dbReference>